<dbReference type="PANTHER" id="PTHR24366">
    <property type="entry name" value="IG(IMMUNOGLOBULIN) AND LRR(LEUCINE RICH REPEAT) DOMAINS"/>
    <property type="match status" value="1"/>
</dbReference>
<evidence type="ECO:0000256" key="4">
    <source>
        <dbReference type="SAM" id="SignalP"/>
    </source>
</evidence>
<dbReference type="PROSITE" id="PS51450">
    <property type="entry name" value="LRR"/>
    <property type="match status" value="3"/>
</dbReference>
<evidence type="ECO:0000313" key="6">
    <source>
        <dbReference type="RefSeq" id="XP_011210113.2"/>
    </source>
</evidence>
<dbReference type="InterPro" id="IPR003591">
    <property type="entry name" value="Leu-rich_rpt_typical-subtyp"/>
</dbReference>
<name>A0A6I9VG08_BACDO</name>
<dbReference type="Gene3D" id="3.80.10.10">
    <property type="entry name" value="Ribonuclease Inhibitor"/>
    <property type="match status" value="1"/>
</dbReference>
<dbReference type="InterPro" id="IPR032675">
    <property type="entry name" value="LRR_dom_sf"/>
</dbReference>
<reference evidence="6" key="2">
    <citation type="submission" date="2025-08" db="UniProtKB">
        <authorList>
            <consortium name="RefSeq"/>
        </authorList>
    </citation>
    <scope>IDENTIFICATION</scope>
    <source>
        <tissue evidence="6">Adult</tissue>
    </source>
</reference>
<evidence type="ECO:0000256" key="1">
    <source>
        <dbReference type="ARBA" id="ARBA00022614"/>
    </source>
</evidence>
<dbReference type="AlphaFoldDB" id="A0A6I9VG08"/>
<keyword evidence="4" id="KW-0732">Signal</keyword>
<dbReference type="Pfam" id="PF13855">
    <property type="entry name" value="LRR_8"/>
    <property type="match status" value="1"/>
</dbReference>
<dbReference type="RefSeq" id="XP_011210113.2">
    <property type="nucleotide sequence ID" value="XM_011211811.3"/>
</dbReference>
<dbReference type="PRINTS" id="PR00019">
    <property type="entry name" value="LEURICHRPT"/>
</dbReference>
<sequence length="509" mass="57613">MLNSTRIQILLLLFYIVAICRQPHASGFKIEDCRALNETTNVTCYTPAKQQFNIDFSNEEHIKIYIYQDKESNTSTMFLTCQGSDEEVLHIGDNLPRLSLERAKIITIDGCIPFEGIFKRLGLSVGTQVKLQRGITDMPLKREYLSSLTKVKSLLLGGFEALDEHVLAGFENLETLELTRIGTALPSGLLAPVSAHLTQLNMRENNMTTPTKGLFASLQQLDALDLSYNVLTSIPSGTFDQLYNLTVLDLSSNHLSHLPADAFQSLRKLKRLFLSYNRIQQLEPNTFVALSALQDLKLDNNILDIATSVACNIFDGLHSLEYMELNNNNLSVYCLPYNMRSVSVDLSFNKLKTLLLPPGESEPRQSVNLNLRHNQLQYLSDETLQYLHDSLAQLSLAHNPWQCDTASFLWLDFIKLNSRRILDLADVDCFNDNAYWNVTLFKPRKVCKSVTSLYYIITIAVVSALAITALIAAVFYRRKAIKRVEKLKSAKQVENTYENVGYQVDQDVY</sequence>
<organism evidence="5 6">
    <name type="scientific">Bactrocera dorsalis</name>
    <name type="common">Oriental fruit fly</name>
    <name type="synonym">Dacus dorsalis</name>
    <dbReference type="NCBI Taxonomy" id="27457"/>
    <lineage>
        <taxon>Eukaryota</taxon>
        <taxon>Metazoa</taxon>
        <taxon>Ecdysozoa</taxon>
        <taxon>Arthropoda</taxon>
        <taxon>Hexapoda</taxon>
        <taxon>Insecta</taxon>
        <taxon>Pterygota</taxon>
        <taxon>Neoptera</taxon>
        <taxon>Endopterygota</taxon>
        <taxon>Diptera</taxon>
        <taxon>Brachycera</taxon>
        <taxon>Muscomorpha</taxon>
        <taxon>Tephritoidea</taxon>
        <taxon>Tephritidae</taxon>
        <taxon>Bactrocera</taxon>
        <taxon>Bactrocera</taxon>
    </lineage>
</organism>
<keyword evidence="5" id="KW-1185">Reference proteome</keyword>
<protein>
    <submittedName>
        <fullName evidence="6">Leucine-rich repeat-containing protein 15</fullName>
    </submittedName>
</protein>
<dbReference type="InParanoid" id="A0A6I9VG08"/>
<dbReference type="SMART" id="SM00369">
    <property type="entry name" value="LRR_TYP"/>
    <property type="match status" value="4"/>
</dbReference>
<gene>
    <name evidence="6" type="primary">LOC105230825</name>
</gene>
<feature type="transmembrane region" description="Helical" evidence="3">
    <location>
        <begin position="453"/>
        <end position="476"/>
    </location>
</feature>
<dbReference type="KEGG" id="bdr:105230825"/>
<dbReference type="Proteomes" id="UP001652620">
    <property type="component" value="Chromosome 1"/>
</dbReference>
<evidence type="ECO:0000256" key="2">
    <source>
        <dbReference type="ARBA" id="ARBA00022737"/>
    </source>
</evidence>
<reference evidence="5" key="1">
    <citation type="submission" date="2025-05" db="UniProtKB">
        <authorList>
            <consortium name="RefSeq"/>
        </authorList>
    </citation>
    <scope>NUCLEOTIDE SEQUENCE [LARGE SCALE GENOMIC DNA]</scope>
</reference>
<proteinExistence type="predicted"/>
<evidence type="ECO:0000313" key="5">
    <source>
        <dbReference type="Proteomes" id="UP001652620"/>
    </source>
</evidence>
<keyword evidence="2" id="KW-0677">Repeat</keyword>
<dbReference type="InterPro" id="IPR001611">
    <property type="entry name" value="Leu-rich_rpt"/>
</dbReference>
<dbReference type="GeneID" id="105230825"/>
<feature type="chain" id="PRO_5045782028" evidence="4">
    <location>
        <begin position="28"/>
        <end position="509"/>
    </location>
</feature>
<keyword evidence="3" id="KW-0472">Membrane</keyword>
<dbReference type="SUPFAM" id="SSF52058">
    <property type="entry name" value="L domain-like"/>
    <property type="match status" value="1"/>
</dbReference>
<accession>A0A6I9VG08</accession>
<dbReference type="OrthoDB" id="2013775at2759"/>
<feature type="signal peptide" evidence="4">
    <location>
        <begin position="1"/>
        <end position="27"/>
    </location>
</feature>
<keyword evidence="3" id="KW-1133">Transmembrane helix</keyword>
<dbReference type="PANTHER" id="PTHR24366:SF96">
    <property type="entry name" value="LEUCINE RICH REPEAT CONTAINING 53"/>
    <property type="match status" value="1"/>
</dbReference>
<keyword evidence="1" id="KW-0433">Leucine-rich repeat</keyword>
<evidence type="ECO:0000256" key="3">
    <source>
        <dbReference type="SAM" id="Phobius"/>
    </source>
</evidence>
<keyword evidence="3" id="KW-0812">Transmembrane</keyword>